<reference evidence="8 9" key="1">
    <citation type="submission" date="2019-12" db="EMBL/GenBank/DDBJ databases">
        <title>Comparative genomics gives insights into the taxonomy of the Azoarcus-Aromatoleum group and reveals separate origins of nif in the plant-associated Azoarcus and non-plant-associated Aromatoleum sub-groups.</title>
        <authorList>
            <person name="Lafos M."/>
            <person name="Maluk M."/>
            <person name="Batista M."/>
            <person name="Junghare M."/>
            <person name="Carmona M."/>
            <person name="Faoro H."/>
            <person name="Cruz L.M."/>
            <person name="Battistoni F."/>
            <person name="De Souza E."/>
            <person name="Pedrosa F."/>
            <person name="Chen W.-M."/>
            <person name="Poole P.S."/>
            <person name="Dixon R.A."/>
            <person name="James E.K."/>
        </authorList>
    </citation>
    <scope>NUCLEOTIDE SEQUENCE [LARGE SCALE GENOMIC DNA]</scope>
    <source>
        <strain evidence="8 9">Td21</strain>
    </source>
</reference>
<evidence type="ECO:0000256" key="5">
    <source>
        <dbReference type="ARBA" id="ARBA00023136"/>
    </source>
</evidence>
<evidence type="ECO:0000256" key="1">
    <source>
        <dbReference type="ARBA" id="ARBA00004141"/>
    </source>
</evidence>
<evidence type="ECO:0000256" key="6">
    <source>
        <dbReference type="RuleBase" id="RU003943"/>
    </source>
</evidence>
<feature type="transmembrane region" description="Helical" evidence="7">
    <location>
        <begin position="138"/>
        <end position="157"/>
    </location>
</feature>
<keyword evidence="6" id="KW-0813">Transport</keyword>
<evidence type="ECO:0000313" key="9">
    <source>
        <dbReference type="Proteomes" id="UP000623795"/>
    </source>
</evidence>
<keyword evidence="4 7" id="KW-1133">Transmembrane helix</keyword>
<dbReference type="Proteomes" id="UP000623795">
    <property type="component" value="Unassembled WGS sequence"/>
</dbReference>
<keyword evidence="3 6" id="KW-0812">Transmembrane</keyword>
<comment type="caution">
    <text evidence="8">The sequence shown here is derived from an EMBL/GenBank/DDBJ whole genome shotgun (WGS) entry which is preliminary data.</text>
</comment>
<evidence type="ECO:0000256" key="7">
    <source>
        <dbReference type="SAM" id="Phobius"/>
    </source>
</evidence>
<evidence type="ECO:0000256" key="2">
    <source>
        <dbReference type="ARBA" id="ARBA00008034"/>
    </source>
</evidence>
<feature type="transmembrane region" description="Helical" evidence="7">
    <location>
        <begin position="96"/>
        <end position="118"/>
    </location>
</feature>
<feature type="transmembrane region" description="Helical" evidence="7">
    <location>
        <begin position="206"/>
        <end position="226"/>
    </location>
</feature>
<feature type="transmembrane region" description="Helical" evidence="7">
    <location>
        <begin position="164"/>
        <end position="186"/>
    </location>
</feature>
<sequence>MNWGALDWGILGPALVAGLLVLATHVPLGTQVLDRGIVFIDLAIAQIAGLGVIAADALGMPEGGVAVQAAAVTAALLGALLLTWTERRAPRQQEALIGVMFILAACAGILLLAGNPHGGEHLKDLLVGQILWVGTSQLAWLAAVTALLVVAMALGWVRRLGRFGFYAAFALAVTASVQLVGVYLVFSSLIIPALGTRAHYGARRHVVAYVLGALGYALGLALSAVFDLPSGAVIVWTLAACALVGALAARPREEGVALREAAGHPGER</sequence>
<gene>
    <name evidence="8" type="ORF">GPA22_09115</name>
</gene>
<dbReference type="Pfam" id="PF00950">
    <property type="entry name" value="ABC-3"/>
    <property type="match status" value="1"/>
</dbReference>
<keyword evidence="9" id="KW-1185">Reference proteome</keyword>
<protein>
    <submittedName>
        <fullName evidence="8">Metal ABC transporter permease</fullName>
    </submittedName>
</protein>
<dbReference type="PANTHER" id="PTHR30477">
    <property type="entry name" value="ABC-TRANSPORTER METAL-BINDING PROTEIN"/>
    <property type="match status" value="1"/>
</dbReference>
<feature type="transmembrane region" description="Helical" evidence="7">
    <location>
        <begin position="65"/>
        <end position="84"/>
    </location>
</feature>
<name>A0ABX1PWS4_9RHOO</name>
<accession>A0ABX1PWS4</accession>
<evidence type="ECO:0000256" key="4">
    <source>
        <dbReference type="ARBA" id="ARBA00022989"/>
    </source>
</evidence>
<dbReference type="SUPFAM" id="SSF81345">
    <property type="entry name" value="ABC transporter involved in vitamin B12 uptake, BtuC"/>
    <property type="match status" value="1"/>
</dbReference>
<keyword evidence="5 7" id="KW-0472">Membrane</keyword>
<organism evidence="8 9">
    <name type="scientific">Aromatoleum toluvorans</name>
    <dbReference type="NCBI Taxonomy" id="92002"/>
    <lineage>
        <taxon>Bacteria</taxon>
        <taxon>Pseudomonadati</taxon>
        <taxon>Pseudomonadota</taxon>
        <taxon>Betaproteobacteria</taxon>
        <taxon>Rhodocyclales</taxon>
        <taxon>Rhodocyclaceae</taxon>
        <taxon>Aromatoleum</taxon>
    </lineage>
</organism>
<dbReference type="RefSeq" id="WP_169255785.1">
    <property type="nucleotide sequence ID" value="NZ_WTVN01000011.1"/>
</dbReference>
<feature type="transmembrane region" description="Helical" evidence="7">
    <location>
        <begin position="6"/>
        <end position="26"/>
    </location>
</feature>
<dbReference type="InterPro" id="IPR037294">
    <property type="entry name" value="ABC_BtuC-like"/>
</dbReference>
<evidence type="ECO:0000256" key="3">
    <source>
        <dbReference type="ARBA" id="ARBA00022692"/>
    </source>
</evidence>
<feature type="transmembrane region" description="Helical" evidence="7">
    <location>
        <begin position="38"/>
        <end position="59"/>
    </location>
</feature>
<feature type="transmembrane region" description="Helical" evidence="7">
    <location>
        <begin position="233"/>
        <end position="249"/>
    </location>
</feature>
<dbReference type="InterPro" id="IPR001626">
    <property type="entry name" value="ABC_TroCD"/>
</dbReference>
<comment type="subcellular location">
    <subcellularLocation>
        <location evidence="6">Cell membrane</location>
        <topology evidence="6">Multi-pass membrane protein</topology>
    </subcellularLocation>
    <subcellularLocation>
        <location evidence="1">Membrane</location>
        <topology evidence="1">Multi-pass membrane protein</topology>
    </subcellularLocation>
</comment>
<evidence type="ECO:0000313" key="8">
    <source>
        <dbReference type="EMBL" id="NMG43891.1"/>
    </source>
</evidence>
<dbReference type="EMBL" id="WTVN01000011">
    <property type="protein sequence ID" value="NMG43891.1"/>
    <property type="molecule type" value="Genomic_DNA"/>
</dbReference>
<dbReference type="PANTHER" id="PTHR30477:SF19">
    <property type="entry name" value="METAL ABC TRANSPORTER PERMEASE"/>
    <property type="match status" value="1"/>
</dbReference>
<proteinExistence type="inferred from homology"/>
<comment type="similarity">
    <text evidence="2 6">Belongs to the ABC-3 integral membrane protein family.</text>
</comment>